<reference evidence="3" key="1">
    <citation type="submission" date="2020-05" db="EMBL/GenBank/DDBJ databases">
        <title>Frigoriglobus tundricola gen. nov., sp. nov., a psychrotolerant cellulolytic planctomycete of the family Gemmataceae with two divergent copies of 16S rRNA gene.</title>
        <authorList>
            <person name="Kulichevskaya I.S."/>
            <person name="Ivanova A.A."/>
            <person name="Naumoff D.G."/>
            <person name="Beletsky A.V."/>
            <person name="Rijpstra W.I.C."/>
            <person name="Sinninghe Damste J.S."/>
            <person name="Mardanov A.V."/>
            <person name="Ravin N.V."/>
            <person name="Dedysh S.N."/>
        </authorList>
    </citation>
    <scope>NUCLEOTIDE SEQUENCE [LARGE SCALE GENOMIC DNA]</scope>
    <source>
        <strain evidence="3">PL17</strain>
    </source>
</reference>
<gene>
    <name evidence="2" type="ORF">FTUN_4561</name>
</gene>
<feature type="compositionally biased region" description="Basic and acidic residues" evidence="1">
    <location>
        <begin position="17"/>
        <end position="37"/>
    </location>
</feature>
<dbReference type="KEGG" id="ftj:FTUN_4561"/>
<proteinExistence type="predicted"/>
<evidence type="ECO:0000313" key="3">
    <source>
        <dbReference type="Proteomes" id="UP000503447"/>
    </source>
</evidence>
<evidence type="ECO:0000256" key="1">
    <source>
        <dbReference type="SAM" id="MobiDB-lite"/>
    </source>
</evidence>
<sequence>MFALREKRTTQQLLDWPPDRSRWDRVRDHTTPDRTAG</sequence>
<organism evidence="2 3">
    <name type="scientific">Frigoriglobus tundricola</name>
    <dbReference type="NCBI Taxonomy" id="2774151"/>
    <lineage>
        <taxon>Bacteria</taxon>
        <taxon>Pseudomonadati</taxon>
        <taxon>Planctomycetota</taxon>
        <taxon>Planctomycetia</taxon>
        <taxon>Gemmatales</taxon>
        <taxon>Gemmataceae</taxon>
        <taxon>Frigoriglobus</taxon>
    </lineage>
</organism>
<protein>
    <submittedName>
        <fullName evidence="2">Uncharacterized protein</fullName>
    </submittedName>
</protein>
<dbReference type="AlphaFoldDB" id="A0A6M5YUR4"/>
<name>A0A6M5YUR4_9BACT</name>
<evidence type="ECO:0000313" key="2">
    <source>
        <dbReference type="EMBL" id="QJW97001.1"/>
    </source>
</evidence>
<dbReference type="Proteomes" id="UP000503447">
    <property type="component" value="Chromosome"/>
</dbReference>
<keyword evidence="3" id="KW-1185">Reference proteome</keyword>
<feature type="region of interest" description="Disordered" evidence="1">
    <location>
        <begin position="1"/>
        <end position="37"/>
    </location>
</feature>
<accession>A0A6M5YUR4</accession>
<dbReference type="EMBL" id="CP053452">
    <property type="protein sequence ID" value="QJW97001.1"/>
    <property type="molecule type" value="Genomic_DNA"/>
</dbReference>